<dbReference type="GO" id="GO:0015914">
    <property type="term" value="P:phospholipid transport"/>
    <property type="evidence" value="ECO:0007669"/>
    <property type="project" value="InterPro"/>
</dbReference>
<keyword evidence="1" id="KW-1133">Transmembrane helix</keyword>
<dbReference type="AlphaFoldDB" id="A0A2R8ALY3"/>
<dbReference type="PANTHER" id="PTHR33371">
    <property type="entry name" value="INTERMEMBRANE PHOSPHOLIPID TRANSPORT SYSTEM BINDING PROTEIN MLAD-RELATED"/>
    <property type="match status" value="1"/>
</dbReference>
<organism evidence="3 4">
    <name type="scientific">Aliiroseovarius pelagivivens</name>
    <dbReference type="NCBI Taxonomy" id="1639690"/>
    <lineage>
        <taxon>Bacteria</taxon>
        <taxon>Pseudomonadati</taxon>
        <taxon>Pseudomonadota</taxon>
        <taxon>Alphaproteobacteria</taxon>
        <taxon>Rhodobacterales</taxon>
        <taxon>Paracoccaceae</taxon>
        <taxon>Aliiroseovarius</taxon>
    </lineage>
</organism>
<feature type="transmembrane region" description="Helical" evidence="1">
    <location>
        <begin position="6"/>
        <end position="26"/>
    </location>
</feature>
<name>A0A2R8ALY3_9RHOB</name>
<evidence type="ECO:0000256" key="1">
    <source>
        <dbReference type="SAM" id="Phobius"/>
    </source>
</evidence>
<accession>A0A2R8ALY3</accession>
<dbReference type="EMBL" id="OMOI01000001">
    <property type="protein sequence ID" value="SPF76894.1"/>
    <property type="molecule type" value="Genomic_DNA"/>
</dbReference>
<keyword evidence="4" id="KW-1185">Reference proteome</keyword>
<gene>
    <name evidence="3" type="primary">mlaD</name>
    <name evidence="3" type="ORF">ALP8811_01911</name>
</gene>
<dbReference type="InterPro" id="IPR003399">
    <property type="entry name" value="Mce/MlaD"/>
</dbReference>
<evidence type="ECO:0000313" key="4">
    <source>
        <dbReference type="Proteomes" id="UP000244911"/>
    </source>
</evidence>
<dbReference type="RefSeq" id="WP_108856864.1">
    <property type="nucleotide sequence ID" value="NZ_OMOI01000001.1"/>
</dbReference>
<reference evidence="3 4" key="1">
    <citation type="submission" date="2018-03" db="EMBL/GenBank/DDBJ databases">
        <authorList>
            <person name="Keele B.F."/>
        </authorList>
    </citation>
    <scope>NUCLEOTIDE SEQUENCE [LARGE SCALE GENOMIC DNA]</scope>
    <source>
        <strain evidence="3 4">CECT 8811</strain>
    </source>
</reference>
<keyword evidence="1" id="KW-0812">Transmembrane</keyword>
<dbReference type="PANTHER" id="PTHR33371:SF4">
    <property type="entry name" value="INTERMEMBRANE PHOSPHOLIPID TRANSPORT SYSTEM BINDING PROTEIN MLAD"/>
    <property type="match status" value="1"/>
</dbReference>
<evidence type="ECO:0000259" key="2">
    <source>
        <dbReference type="Pfam" id="PF02470"/>
    </source>
</evidence>
<dbReference type="NCBIfam" id="TIGR04430">
    <property type="entry name" value="OM_asym_MlaD"/>
    <property type="match status" value="1"/>
</dbReference>
<dbReference type="Pfam" id="PF02470">
    <property type="entry name" value="MlaD"/>
    <property type="match status" value="1"/>
</dbReference>
<sequence>MSNSHTTEVVTGSIVLAVAVGFLFYAGQIVGLSGTGATDTYTASFRTADGISIGTDVRLGGVKVGTVTDITLNPDSFRADTDFTVQSNVALPEDTAILISSEGLLGGNYVELLPGGSPFNLEPGAEIEDTQGSVSLVQLLLKYVAGGEDSAE</sequence>
<proteinExistence type="predicted"/>
<feature type="domain" description="Mce/MlaD" evidence="2">
    <location>
        <begin position="38"/>
        <end position="115"/>
    </location>
</feature>
<dbReference type="InterPro" id="IPR052336">
    <property type="entry name" value="MlaD_Phospholipid_Transporter"/>
</dbReference>
<keyword evidence="1" id="KW-0472">Membrane</keyword>
<dbReference type="InterPro" id="IPR030970">
    <property type="entry name" value="ABC_MlaD"/>
</dbReference>
<dbReference type="Proteomes" id="UP000244911">
    <property type="component" value="Unassembled WGS sequence"/>
</dbReference>
<dbReference type="OrthoDB" id="7164001at2"/>
<protein>
    <submittedName>
        <fullName evidence="3">Putative phospholipid ABC transporter-binding protein MlaD</fullName>
    </submittedName>
</protein>
<evidence type="ECO:0000313" key="3">
    <source>
        <dbReference type="EMBL" id="SPF76894.1"/>
    </source>
</evidence>